<keyword evidence="2" id="KW-1185">Reference proteome</keyword>
<gene>
    <name evidence="1" type="ORF">EVAR_25985_1</name>
</gene>
<proteinExistence type="predicted"/>
<name>A0A4C1V3G7_EUMVA</name>
<sequence length="132" mass="15113">MKHVYGLKEDIGVTVGKDMLTWFGDLERSNESRLTIPKSLNIQSRVIHSPLGGSVKGEDRKHSSRYSFYSPLQIKRNTGAVEFTKTDYPPAHPAACLIKTNYLIGRPGFVCLKTSERETETEEREREREREN</sequence>
<evidence type="ECO:0000313" key="2">
    <source>
        <dbReference type="Proteomes" id="UP000299102"/>
    </source>
</evidence>
<dbReference type="EMBL" id="BGZK01000262">
    <property type="protein sequence ID" value="GBP32624.1"/>
    <property type="molecule type" value="Genomic_DNA"/>
</dbReference>
<comment type="caution">
    <text evidence="1">The sequence shown here is derived from an EMBL/GenBank/DDBJ whole genome shotgun (WGS) entry which is preliminary data.</text>
</comment>
<dbReference type="AlphaFoldDB" id="A0A4C1V3G7"/>
<evidence type="ECO:0000313" key="1">
    <source>
        <dbReference type="EMBL" id="GBP32624.1"/>
    </source>
</evidence>
<dbReference type="Proteomes" id="UP000299102">
    <property type="component" value="Unassembled WGS sequence"/>
</dbReference>
<accession>A0A4C1V3G7</accession>
<protein>
    <submittedName>
        <fullName evidence="1">Uncharacterized protein</fullName>
    </submittedName>
</protein>
<reference evidence="1 2" key="1">
    <citation type="journal article" date="2019" name="Commun. Biol.">
        <title>The bagworm genome reveals a unique fibroin gene that provides high tensile strength.</title>
        <authorList>
            <person name="Kono N."/>
            <person name="Nakamura H."/>
            <person name="Ohtoshi R."/>
            <person name="Tomita M."/>
            <person name="Numata K."/>
            <person name="Arakawa K."/>
        </authorList>
    </citation>
    <scope>NUCLEOTIDE SEQUENCE [LARGE SCALE GENOMIC DNA]</scope>
</reference>
<organism evidence="1 2">
    <name type="scientific">Eumeta variegata</name>
    <name type="common">Bagworm moth</name>
    <name type="synonym">Eumeta japonica</name>
    <dbReference type="NCBI Taxonomy" id="151549"/>
    <lineage>
        <taxon>Eukaryota</taxon>
        <taxon>Metazoa</taxon>
        <taxon>Ecdysozoa</taxon>
        <taxon>Arthropoda</taxon>
        <taxon>Hexapoda</taxon>
        <taxon>Insecta</taxon>
        <taxon>Pterygota</taxon>
        <taxon>Neoptera</taxon>
        <taxon>Endopterygota</taxon>
        <taxon>Lepidoptera</taxon>
        <taxon>Glossata</taxon>
        <taxon>Ditrysia</taxon>
        <taxon>Tineoidea</taxon>
        <taxon>Psychidae</taxon>
        <taxon>Oiketicinae</taxon>
        <taxon>Eumeta</taxon>
    </lineage>
</organism>